<sequence length="237" mass="26843">MATDWSRLLLAVGLLPALARADGSVIDKVYHPYVEQLEWELEWRLTHADENPQAGTRGEQLHRLGLGRAVSEFVFVEAYLIGSDRAGDDLDLAAYELEVLWQLSEQGEYALDYGLLFELEKEHQEDVWEYATVLLLEREFGRFSGTANLGVIYEWGEDIADELETSLALQARYRYSPRLEPALELYSGEDTLGMGPVLMGMEKLGPMRALRWEAGVVLGLDSDSADYTLRAVLEYEF</sequence>
<name>A0A3L7E0M5_9GAMM</name>
<dbReference type="EMBL" id="QRAN01000006">
    <property type="protein sequence ID" value="RLQ22479.1"/>
    <property type="molecule type" value="Genomic_DNA"/>
</dbReference>
<dbReference type="Proteomes" id="UP000265509">
    <property type="component" value="Unassembled WGS sequence"/>
</dbReference>
<evidence type="ECO:0000313" key="2">
    <source>
        <dbReference type="Proteomes" id="UP000265509"/>
    </source>
</evidence>
<reference evidence="1 2" key="1">
    <citation type="submission" date="2018-07" db="EMBL/GenBank/DDBJ databases">
        <title>Halioglobus sp. genome submission.</title>
        <authorList>
            <person name="Ye M.-Q."/>
            <person name="Du Z.-J."/>
        </authorList>
    </citation>
    <scope>NUCLEOTIDE SEQUENCE [LARGE SCALE GENOMIC DNA]</scope>
    <source>
        <strain evidence="1 2">U0301</strain>
    </source>
</reference>
<dbReference type="AlphaFoldDB" id="A0A3L7E0M5"/>
<evidence type="ECO:0000313" key="1">
    <source>
        <dbReference type="EMBL" id="RLQ22479.1"/>
    </source>
</evidence>
<dbReference type="OrthoDB" id="6696169at2"/>
<keyword evidence="2" id="KW-1185">Reference proteome</keyword>
<protein>
    <submittedName>
        <fullName evidence="1">Uncharacterized protein</fullName>
    </submittedName>
</protein>
<organism evidence="1 2">
    <name type="scientific">Seongchinamella sediminis</name>
    <dbReference type="NCBI Taxonomy" id="2283635"/>
    <lineage>
        <taxon>Bacteria</taxon>
        <taxon>Pseudomonadati</taxon>
        <taxon>Pseudomonadota</taxon>
        <taxon>Gammaproteobacteria</taxon>
        <taxon>Cellvibrionales</taxon>
        <taxon>Halieaceae</taxon>
        <taxon>Seongchinamella</taxon>
    </lineage>
</organism>
<dbReference type="RefSeq" id="WP_117953620.1">
    <property type="nucleotide sequence ID" value="NZ_QRAN01000006.1"/>
</dbReference>
<proteinExistence type="predicted"/>
<gene>
    <name evidence="1" type="ORF">DWB85_07615</name>
</gene>
<comment type="caution">
    <text evidence="1">The sequence shown here is derived from an EMBL/GenBank/DDBJ whole genome shotgun (WGS) entry which is preliminary data.</text>
</comment>
<accession>A0A3L7E0M5</accession>